<protein>
    <submittedName>
        <fullName evidence="1">Uncharacterized protein</fullName>
    </submittedName>
</protein>
<dbReference type="EMBL" id="JAUEPT010000064">
    <property type="protein sequence ID" value="KAK0435268.1"/>
    <property type="molecule type" value="Genomic_DNA"/>
</dbReference>
<proteinExistence type="predicted"/>
<gene>
    <name evidence="1" type="ORF">EV421DRAFT_1740323</name>
</gene>
<comment type="caution">
    <text evidence="1">The sequence shown here is derived from an EMBL/GenBank/DDBJ whole genome shotgun (WGS) entry which is preliminary data.</text>
</comment>
<reference evidence="1" key="1">
    <citation type="submission" date="2023-06" db="EMBL/GenBank/DDBJ databases">
        <authorList>
            <consortium name="Lawrence Berkeley National Laboratory"/>
            <person name="Ahrendt S."/>
            <person name="Sahu N."/>
            <person name="Indic B."/>
            <person name="Wong-Bajracharya J."/>
            <person name="Merenyi Z."/>
            <person name="Ke H.-M."/>
            <person name="Monk M."/>
            <person name="Kocsube S."/>
            <person name="Drula E."/>
            <person name="Lipzen A."/>
            <person name="Balint B."/>
            <person name="Henrissat B."/>
            <person name="Andreopoulos B."/>
            <person name="Martin F.M."/>
            <person name="Harder C.B."/>
            <person name="Rigling D."/>
            <person name="Ford K.L."/>
            <person name="Foster G.D."/>
            <person name="Pangilinan J."/>
            <person name="Papanicolaou A."/>
            <person name="Barry K."/>
            <person name="LaButti K."/>
            <person name="Viragh M."/>
            <person name="Koriabine M."/>
            <person name="Yan M."/>
            <person name="Riley R."/>
            <person name="Champramary S."/>
            <person name="Plett K.L."/>
            <person name="Tsai I.J."/>
            <person name="Slot J."/>
            <person name="Sipos G."/>
            <person name="Plett J."/>
            <person name="Nagy L.G."/>
            <person name="Grigoriev I.V."/>
        </authorList>
    </citation>
    <scope>NUCLEOTIDE SEQUENCE</scope>
    <source>
        <strain evidence="1">FPL87.14</strain>
    </source>
</reference>
<dbReference type="Proteomes" id="UP001175226">
    <property type="component" value="Unassembled WGS sequence"/>
</dbReference>
<evidence type="ECO:0000313" key="1">
    <source>
        <dbReference type="EMBL" id="KAK0435268.1"/>
    </source>
</evidence>
<name>A0AA39J6N6_9AGAR</name>
<evidence type="ECO:0000313" key="2">
    <source>
        <dbReference type="Proteomes" id="UP001175226"/>
    </source>
</evidence>
<organism evidence="1 2">
    <name type="scientific">Armillaria borealis</name>
    <dbReference type="NCBI Taxonomy" id="47425"/>
    <lineage>
        <taxon>Eukaryota</taxon>
        <taxon>Fungi</taxon>
        <taxon>Dikarya</taxon>
        <taxon>Basidiomycota</taxon>
        <taxon>Agaricomycotina</taxon>
        <taxon>Agaricomycetes</taxon>
        <taxon>Agaricomycetidae</taxon>
        <taxon>Agaricales</taxon>
        <taxon>Marasmiineae</taxon>
        <taxon>Physalacriaceae</taxon>
        <taxon>Armillaria</taxon>
    </lineage>
</organism>
<dbReference type="AlphaFoldDB" id="A0AA39J6N6"/>
<keyword evidence="2" id="KW-1185">Reference proteome</keyword>
<accession>A0AA39J6N6</accession>
<sequence length="191" mass="21550">MSVQERNRNQCFITGTSLQGDTDLWMFPPAFYRMVRVGYKRIPEFFETASNAAFLHKDLILFFLDNTFSIDVDVSYRQRGARRISLKVNIRDGDIREDYPPAAVLDMMADLGVGSCGGDEALELAPMTDSRWQTVLGQSIWENVLETRMAASAVDVVKSRPLKKDTLGKEAPHVGLKENTKGISRRSVRMV</sequence>